<accession>A0A0K2UDC2</accession>
<reference evidence="1" key="1">
    <citation type="submission" date="2014-05" db="EMBL/GenBank/DDBJ databases">
        <authorList>
            <person name="Chronopoulou M."/>
        </authorList>
    </citation>
    <scope>NUCLEOTIDE SEQUENCE</scope>
    <source>
        <tissue evidence="1">Whole organism</tissue>
    </source>
</reference>
<evidence type="ECO:0000313" key="1">
    <source>
        <dbReference type="EMBL" id="CDW36254.1"/>
    </source>
</evidence>
<proteinExistence type="predicted"/>
<dbReference type="EMBL" id="HACA01018893">
    <property type="protein sequence ID" value="CDW36254.1"/>
    <property type="molecule type" value="Transcribed_RNA"/>
</dbReference>
<name>A0A0K2UDC2_LEPSM</name>
<protein>
    <submittedName>
        <fullName evidence="1">Uncharacterized protein</fullName>
    </submittedName>
</protein>
<sequence>MQVYSDRICDTLMLLYRQYECSNNHREVLRSDYPKRVNKTLLSLAQSLLLGIYQRHLQKKTSMAYDTIPDV</sequence>
<organism evidence="1">
    <name type="scientific">Lepeophtheirus salmonis</name>
    <name type="common">Salmon louse</name>
    <name type="synonym">Caligus salmonis</name>
    <dbReference type="NCBI Taxonomy" id="72036"/>
    <lineage>
        <taxon>Eukaryota</taxon>
        <taxon>Metazoa</taxon>
        <taxon>Ecdysozoa</taxon>
        <taxon>Arthropoda</taxon>
        <taxon>Crustacea</taxon>
        <taxon>Multicrustacea</taxon>
        <taxon>Hexanauplia</taxon>
        <taxon>Copepoda</taxon>
        <taxon>Siphonostomatoida</taxon>
        <taxon>Caligidae</taxon>
        <taxon>Lepeophtheirus</taxon>
    </lineage>
</organism>
<dbReference type="AlphaFoldDB" id="A0A0K2UDC2"/>